<dbReference type="AlphaFoldDB" id="A0A9P5YSJ6"/>
<dbReference type="OrthoDB" id="2322499at2759"/>
<dbReference type="InterPro" id="IPR001810">
    <property type="entry name" value="F-box_dom"/>
</dbReference>
<feature type="region of interest" description="Disordered" evidence="1">
    <location>
        <begin position="1"/>
        <end position="41"/>
    </location>
</feature>
<comment type="caution">
    <text evidence="3">The sequence shown here is derived from an EMBL/GenBank/DDBJ whole genome shotgun (WGS) entry which is preliminary data.</text>
</comment>
<evidence type="ECO:0000256" key="1">
    <source>
        <dbReference type="SAM" id="MobiDB-lite"/>
    </source>
</evidence>
<feature type="compositionally biased region" description="Polar residues" evidence="1">
    <location>
        <begin position="18"/>
        <end position="29"/>
    </location>
</feature>
<dbReference type="Proteomes" id="UP000807469">
    <property type="component" value="Unassembled WGS sequence"/>
</dbReference>
<keyword evidence="4" id="KW-1185">Reference proteome</keyword>
<dbReference type="EMBL" id="MU155368">
    <property type="protein sequence ID" value="KAF9474664.1"/>
    <property type="molecule type" value="Genomic_DNA"/>
</dbReference>
<reference evidence="3" key="1">
    <citation type="submission" date="2020-11" db="EMBL/GenBank/DDBJ databases">
        <authorList>
            <consortium name="DOE Joint Genome Institute"/>
            <person name="Ahrendt S."/>
            <person name="Riley R."/>
            <person name="Andreopoulos W."/>
            <person name="Labutti K."/>
            <person name="Pangilinan J."/>
            <person name="Ruiz-Duenas F.J."/>
            <person name="Barrasa J.M."/>
            <person name="Sanchez-Garcia M."/>
            <person name="Camarero S."/>
            <person name="Miyauchi S."/>
            <person name="Serrano A."/>
            <person name="Linde D."/>
            <person name="Babiker R."/>
            <person name="Drula E."/>
            <person name="Ayuso-Fernandez I."/>
            <person name="Pacheco R."/>
            <person name="Padilla G."/>
            <person name="Ferreira P."/>
            <person name="Barriuso J."/>
            <person name="Kellner H."/>
            <person name="Castanera R."/>
            <person name="Alfaro M."/>
            <person name="Ramirez L."/>
            <person name="Pisabarro A.G."/>
            <person name="Kuo A."/>
            <person name="Tritt A."/>
            <person name="Lipzen A."/>
            <person name="He G."/>
            <person name="Yan M."/>
            <person name="Ng V."/>
            <person name="Cullen D."/>
            <person name="Martin F."/>
            <person name="Rosso M.-N."/>
            <person name="Henrissat B."/>
            <person name="Hibbett D."/>
            <person name="Martinez A.T."/>
            <person name="Grigoriev I.V."/>
        </authorList>
    </citation>
    <scope>NUCLEOTIDE SEQUENCE</scope>
    <source>
        <strain evidence="3">CIRM-BRFM 674</strain>
    </source>
</reference>
<dbReference type="InterPro" id="IPR036047">
    <property type="entry name" value="F-box-like_dom_sf"/>
</dbReference>
<evidence type="ECO:0000313" key="3">
    <source>
        <dbReference type="EMBL" id="KAF9474664.1"/>
    </source>
</evidence>
<gene>
    <name evidence="3" type="ORF">BDN70DRAFT_815322</name>
</gene>
<proteinExistence type="predicted"/>
<name>A0A9P5YSJ6_9AGAR</name>
<feature type="domain" description="F-box" evidence="2">
    <location>
        <begin position="42"/>
        <end position="91"/>
    </location>
</feature>
<protein>
    <recommendedName>
        <fullName evidence="2">F-box domain-containing protein</fullName>
    </recommendedName>
</protein>
<sequence>MEHTTIVGSTSRKKRNFRQGSPNPSTNALRPSKRTRSQRGSLENLMNIPMELICEIFGLLDPLDLLHLARTNKTLRNMLMHRSSRAVWKAARTNIPGLPDCPDDLNEPRYAELVFVARCSVSM</sequence>
<feature type="compositionally biased region" description="Polar residues" evidence="1">
    <location>
        <begin position="1"/>
        <end position="10"/>
    </location>
</feature>
<evidence type="ECO:0000313" key="4">
    <source>
        <dbReference type="Proteomes" id="UP000807469"/>
    </source>
</evidence>
<dbReference type="Gene3D" id="1.20.1280.50">
    <property type="match status" value="1"/>
</dbReference>
<organism evidence="3 4">
    <name type="scientific">Pholiota conissans</name>
    <dbReference type="NCBI Taxonomy" id="109636"/>
    <lineage>
        <taxon>Eukaryota</taxon>
        <taxon>Fungi</taxon>
        <taxon>Dikarya</taxon>
        <taxon>Basidiomycota</taxon>
        <taxon>Agaricomycotina</taxon>
        <taxon>Agaricomycetes</taxon>
        <taxon>Agaricomycetidae</taxon>
        <taxon>Agaricales</taxon>
        <taxon>Agaricineae</taxon>
        <taxon>Strophariaceae</taxon>
        <taxon>Pholiota</taxon>
    </lineage>
</organism>
<accession>A0A9P5YSJ6</accession>
<evidence type="ECO:0000259" key="2">
    <source>
        <dbReference type="PROSITE" id="PS50181"/>
    </source>
</evidence>
<dbReference type="PROSITE" id="PS50181">
    <property type="entry name" value="FBOX"/>
    <property type="match status" value="1"/>
</dbReference>
<dbReference type="SUPFAM" id="SSF81383">
    <property type="entry name" value="F-box domain"/>
    <property type="match status" value="1"/>
</dbReference>
<dbReference type="Pfam" id="PF00646">
    <property type="entry name" value="F-box"/>
    <property type="match status" value="1"/>
</dbReference>